<keyword evidence="3" id="KW-1185">Reference proteome</keyword>
<evidence type="ECO:0000313" key="2">
    <source>
        <dbReference type="EMBL" id="MCP2333146.1"/>
    </source>
</evidence>
<feature type="region of interest" description="Disordered" evidence="1">
    <location>
        <begin position="153"/>
        <end position="177"/>
    </location>
</feature>
<organism evidence="2 3">
    <name type="scientific">Actinoalloteichus caeruleus DSM 43889</name>
    <dbReference type="NCBI Taxonomy" id="1120930"/>
    <lineage>
        <taxon>Bacteria</taxon>
        <taxon>Bacillati</taxon>
        <taxon>Actinomycetota</taxon>
        <taxon>Actinomycetes</taxon>
        <taxon>Pseudonocardiales</taxon>
        <taxon>Pseudonocardiaceae</taxon>
        <taxon>Actinoalloteichus</taxon>
        <taxon>Actinoalloteichus cyanogriseus</taxon>
    </lineage>
</organism>
<dbReference type="Proteomes" id="UP000791080">
    <property type="component" value="Unassembled WGS sequence"/>
</dbReference>
<accession>A0ABT1JN67</accession>
<gene>
    <name evidence="2" type="ORF">G443_003416</name>
</gene>
<sequence>MMGYSTTHDGDRLDLEITGSGPTVLLPVDPTPITGDRAEEMRRWGADPALGRALVDGLSDRFRVVAFDYEGHVMGRPKPTTLTPGNVAADILAVADAVEAESFAYYGYSWLALAGLQLAIRTDRLSALVMGGFPALNGPYAEMLEVTTAAHRRAEAGGHDGRQETDGGGEPDWDTVEISAPPERTRQFVTLYEALTGFDDRAAAASVRCPRLCFAGAADTIVYPESWGGVTVDIAGGLMRGRAELAEAGWDVELLDGLDHLGAMLPHHVLPVVAPWLRGALAARGDVPVRRPRSAG</sequence>
<dbReference type="SUPFAM" id="SSF53474">
    <property type="entry name" value="alpha/beta-Hydrolases"/>
    <property type="match status" value="1"/>
</dbReference>
<dbReference type="Gene3D" id="3.40.50.1820">
    <property type="entry name" value="alpha/beta hydrolase"/>
    <property type="match status" value="1"/>
</dbReference>
<name>A0ABT1JN67_ACTCY</name>
<reference evidence="2 3" key="1">
    <citation type="submission" date="2022-06" db="EMBL/GenBank/DDBJ databases">
        <title>Genomic Encyclopedia of Type Strains, Phase I: the one thousand microbial genomes (KMG-I) project.</title>
        <authorList>
            <person name="Kyrpides N."/>
        </authorList>
    </citation>
    <scope>NUCLEOTIDE SEQUENCE [LARGE SCALE GENOMIC DNA]</scope>
    <source>
        <strain evidence="2 3">DSM 43889</strain>
    </source>
</reference>
<protein>
    <submittedName>
        <fullName evidence="2">Pimeloyl-ACP methyl ester carboxylesterase</fullName>
    </submittedName>
</protein>
<evidence type="ECO:0000256" key="1">
    <source>
        <dbReference type="SAM" id="MobiDB-lite"/>
    </source>
</evidence>
<evidence type="ECO:0000313" key="3">
    <source>
        <dbReference type="Proteomes" id="UP000791080"/>
    </source>
</evidence>
<dbReference type="InterPro" id="IPR029058">
    <property type="entry name" value="AB_hydrolase_fold"/>
</dbReference>
<proteinExistence type="predicted"/>
<feature type="compositionally biased region" description="Basic and acidic residues" evidence="1">
    <location>
        <begin position="153"/>
        <end position="165"/>
    </location>
</feature>
<comment type="caution">
    <text evidence="2">The sequence shown here is derived from an EMBL/GenBank/DDBJ whole genome shotgun (WGS) entry which is preliminary data.</text>
</comment>
<dbReference type="EMBL" id="AUBJ02000001">
    <property type="protein sequence ID" value="MCP2333146.1"/>
    <property type="molecule type" value="Genomic_DNA"/>
</dbReference>
<dbReference type="RefSeq" id="WP_245588875.1">
    <property type="nucleotide sequence ID" value="NZ_AUBJ02000001.1"/>
</dbReference>